<evidence type="ECO:0000313" key="2">
    <source>
        <dbReference type="Proteomes" id="UP000553632"/>
    </source>
</evidence>
<proteinExistence type="predicted"/>
<protein>
    <submittedName>
        <fullName evidence="1">Uncharacterized protein</fullName>
    </submittedName>
</protein>
<gene>
    <name evidence="1" type="ORF">FOZ63_003871</name>
</gene>
<feature type="non-terminal residue" evidence="1">
    <location>
        <position position="1"/>
    </location>
</feature>
<name>A0A7J6Q9G8_PEROL</name>
<keyword evidence="2" id="KW-1185">Reference proteome</keyword>
<feature type="non-terminal residue" evidence="1">
    <location>
        <position position="132"/>
    </location>
</feature>
<dbReference type="AlphaFoldDB" id="A0A7J6Q9G8"/>
<organism evidence="1 2">
    <name type="scientific">Perkinsus olseni</name>
    <name type="common">Perkinsus atlanticus</name>
    <dbReference type="NCBI Taxonomy" id="32597"/>
    <lineage>
        <taxon>Eukaryota</taxon>
        <taxon>Sar</taxon>
        <taxon>Alveolata</taxon>
        <taxon>Perkinsozoa</taxon>
        <taxon>Perkinsea</taxon>
        <taxon>Perkinsida</taxon>
        <taxon>Perkinsidae</taxon>
        <taxon>Perkinsus</taxon>
    </lineage>
</organism>
<accession>A0A7J6Q9G8</accession>
<dbReference type="EMBL" id="JABANO010034539">
    <property type="protein sequence ID" value="KAF4704983.1"/>
    <property type="molecule type" value="Genomic_DNA"/>
</dbReference>
<reference evidence="1 2" key="1">
    <citation type="submission" date="2020-04" db="EMBL/GenBank/DDBJ databases">
        <title>Perkinsus olseni comparative genomics.</title>
        <authorList>
            <person name="Bogema D.R."/>
        </authorList>
    </citation>
    <scope>NUCLEOTIDE SEQUENCE [LARGE SCALE GENOMIC DNA]</scope>
    <source>
        <strain evidence="1 2">ATCC PRA-207</strain>
    </source>
</reference>
<dbReference type="Proteomes" id="UP000553632">
    <property type="component" value="Unassembled WGS sequence"/>
</dbReference>
<sequence>ARAKAPSSIVADALCCIRRWTSPRNMICARLPRSWTTTVTWMVTLRARCTLRQARAPPQPAAQQSVRLITTNNCPIWSSTYWEPVLVLTRSPDRTASWRLTVLRKANPTPRAVLCARTQCQRKRTTTLTSPG</sequence>
<comment type="caution">
    <text evidence="1">The sequence shown here is derived from an EMBL/GenBank/DDBJ whole genome shotgun (WGS) entry which is preliminary data.</text>
</comment>
<evidence type="ECO:0000313" key="1">
    <source>
        <dbReference type="EMBL" id="KAF4704983.1"/>
    </source>
</evidence>